<evidence type="ECO:0000256" key="1">
    <source>
        <dbReference type="SAM" id="MobiDB-lite"/>
    </source>
</evidence>
<dbReference type="EMBL" id="CAJOBI010126947">
    <property type="protein sequence ID" value="CAF4705817.1"/>
    <property type="molecule type" value="Genomic_DNA"/>
</dbReference>
<reference evidence="4" key="1">
    <citation type="submission" date="2021-02" db="EMBL/GenBank/DDBJ databases">
        <authorList>
            <person name="Nowell W R."/>
        </authorList>
    </citation>
    <scope>NUCLEOTIDE SEQUENCE</scope>
</reference>
<protein>
    <submittedName>
        <fullName evidence="4">Uncharacterized protein</fullName>
    </submittedName>
</protein>
<evidence type="ECO:0000313" key="6">
    <source>
        <dbReference type="EMBL" id="CAF4828215.1"/>
    </source>
</evidence>
<feature type="non-terminal residue" evidence="4">
    <location>
        <position position="80"/>
    </location>
</feature>
<proteinExistence type="predicted"/>
<dbReference type="EMBL" id="CAJOBH010136818">
    <property type="protein sequence ID" value="CAF4785788.1"/>
    <property type="molecule type" value="Genomic_DNA"/>
</dbReference>
<organism evidence="4 8">
    <name type="scientific">Rotaria magnacalcarata</name>
    <dbReference type="NCBI Taxonomy" id="392030"/>
    <lineage>
        <taxon>Eukaryota</taxon>
        <taxon>Metazoa</taxon>
        <taxon>Spiralia</taxon>
        <taxon>Gnathifera</taxon>
        <taxon>Rotifera</taxon>
        <taxon>Eurotatoria</taxon>
        <taxon>Bdelloidea</taxon>
        <taxon>Philodinida</taxon>
        <taxon>Philodinidae</taxon>
        <taxon>Rotaria</taxon>
    </lineage>
</organism>
<dbReference type="EMBL" id="CAJOBJ010199342">
    <property type="protein sequence ID" value="CAF4978640.1"/>
    <property type="molecule type" value="Genomic_DNA"/>
</dbReference>
<evidence type="ECO:0000313" key="2">
    <source>
        <dbReference type="EMBL" id="CAF4671313.1"/>
    </source>
</evidence>
<feature type="non-terminal residue" evidence="4">
    <location>
        <position position="1"/>
    </location>
</feature>
<evidence type="ECO:0000313" key="8">
    <source>
        <dbReference type="Proteomes" id="UP000676336"/>
    </source>
</evidence>
<feature type="region of interest" description="Disordered" evidence="1">
    <location>
        <begin position="41"/>
        <end position="65"/>
    </location>
</feature>
<evidence type="ECO:0000313" key="4">
    <source>
        <dbReference type="EMBL" id="CAF4705817.1"/>
    </source>
</evidence>
<accession>A0A8S3AAT1</accession>
<dbReference type="EMBL" id="CAJOBJ010123260">
    <property type="protein sequence ID" value="CAF4686805.1"/>
    <property type="molecule type" value="Genomic_DNA"/>
</dbReference>
<evidence type="ECO:0000313" key="5">
    <source>
        <dbReference type="EMBL" id="CAF4785788.1"/>
    </source>
</evidence>
<dbReference type="Proteomes" id="UP000681967">
    <property type="component" value="Unassembled WGS sequence"/>
</dbReference>
<dbReference type="AlphaFoldDB" id="A0A8S3AAT1"/>
<dbReference type="Proteomes" id="UP000681720">
    <property type="component" value="Unassembled WGS sequence"/>
</dbReference>
<dbReference type="EMBL" id="CAJOBH010146343">
    <property type="protein sequence ID" value="CAF4828215.1"/>
    <property type="molecule type" value="Genomic_DNA"/>
</dbReference>
<comment type="caution">
    <text evidence="4">The sequence shown here is derived from an EMBL/GenBank/DDBJ whole genome shotgun (WGS) entry which is preliminary data.</text>
</comment>
<dbReference type="EMBL" id="CAJOBI010119498">
    <property type="protein sequence ID" value="CAF4671313.1"/>
    <property type="molecule type" value="Genomic_DNA"/>
</dbReference>
<name>A0A8S3AAT1_9BILA</name>
<evidence type="ECO:0000313" key="3">
    <source>
        <dbReference type="EMBL" id="CAF4686805.1"/>
    </source>
</evidence>
<evidence type="ECO:0000313" key="7">
    <source>
        <dbReference type="EMBL" id="CAF4978640.1"/>
    </source>
</evidence>
<dbReference type="Proteomes" id="UP000676336">
    <property type="component" value="Unassembled WGS sequence"/>
</dbReference>
<sequence length="80" mass="9170">LENNNGSYNWLKQTSTLDSINTFALPTLGTQTKKTTSLIVDVDNTNKKPKTNTQSNTQNQYDEQDDDIFRLKRRFLKDSG</sequence>
<feature type="compositionally biased region" description="Polar residues" evidence="1">
    <location>
        <begin position="51"/>
        <end position="61"/>
    </location>
</feature>
<gene>
    <name evidence="5" type="ORF">BYL167_LOCUS47507</name>
    <name evidence="6" type="ORF">BYL167_LOCUS49289</name>
    <name evidence="3" type="ORF">GIL414_LOCUS42505</name>
    <name evidence="7" type="ORF">GIL414_LOCUS55891</name>
    <name evidence="2" type="ORF">SMN809_LOCUS41901</name>
    <name evidence="4" type="ORF">SMN809_LOCUS43236</name>
</gene>